<dbReference type="Gene3D" id="1.20.1250.20">
    <property type="entry name" value="MFS general substrate transporter like domains"/>
    <property type="match status" value="1"/>
</dbReference>
<feature type="transmembrane region" description="Helical" evidence="2">
    <location>
        <begin position="328"/>
        <end position="347"/>
    </location>
</feature>
<evidence type="ECO:0000259" key="3">
    <source>
        <dbReference type="PROSITE" id="PS50850"/>
    </source>
</evidence>
<dbReference type="InterPro" id="IPR020846">
    <property type="entry name" value="MFS_dom"/>
</dbReference>
<comment type="caution">
    <text evidence="4">The sequence shown here is derived from an EMBL/GenBank/DDBJ whole genome shotgun (WGS) entry which is preliminary data.</text>
</comment>
<feature type="transmembrane region" description="Helical" evidence="2">
    <location>
        <begin position="34"/>
        <end position="51"/>
    </location>
</feature>
<proteinExistence type="predicted"/>
<dbReference type="Proteomes" id="UP000799429">
    <property type="component" value="Unassembled WGS sequence"/>
</dbReference>
<dbReference type="EMBL" id="MU006111">
    <property type="protein sequence ID" value="KAF2835102.1"/>
    <property type="molecule type" value="Genomic_DNA"/>
</dbReference>
<protein>
    <submittedName>
        <fullName evidence="4">MFS general substrate transporter</fullName>
    </submittedName>
</protein>
<feature type="transmembrane region" description="Helical" evidence="2">
    <location>
        <begin position="95"/>
        <end position="124"/>
    </location>
</feature>
<dbReference type="OrthoDB" id="10027823at2759"/>
<dbReference type="PANTHER" id="PTHR23520">
    <property type="entry name" value="TRANSPORTER, PUTATIVE (AFU_ORTHOLOGUE AFUA_3G04000)-RELATED"/>
    <property type="match status" value="1"/>
</dbReference>
<dbReference type="InterPro" id="IPR011701">
    <property type="entry name" value="MFS"/>
</dbReference>
<sequence>MARSSFLRRLSTLSGFSSVIKVSSDAKLLFLQRFVRLFAYGATFLILVHFLSELGIPDDRIGLFMTFTMLGDVVIGFVLTLITDQVGRRNVLATGAVLMAASGAVFSFTSTYWVLVLASVIGVISPSGNEIGPFRAIEESILAQLTNKDDRSDIFAWYTMCGTAGAALGTLTTGWIVQALQSLPGWTNTSAYRFIFVLYGMLGIVKLVLTLILSRRIEVERTELHYQEAMELQNEGLLSDSTSDLDHEDANNPSATRFGPLQAFQNPPLLSRVLALLPKISSASISILSRLIILFTFDSFASGLASPSWLTYFFTTVHSFQPSTLGTLFFYTNVLATFSNLLALPLARRLGPLKTMTFTHLPSAIFLGLIPFPPPTRTGSWFAVTLLSLRACTQSMDQAPRQAFLAAVVLPTERTAILGIVNVTKTLAQAGGIGTAGVLVKQTLWVQSLGGAGALKASYDLLILWTFLGMKDRGG</sequence>
<evidence type="ECO:0000313" key="5">
    <source>
        <dbReference type="Proteomes" id="UP000799429"/>
    </source>
</evidence>
<keyword evidence="2" id="KW-1133">Transmembrane helix</keyword>
<dbReference type="GO" id="GO:0022857">
    <property type="term" value="F:transmembrane transporter activity"/>
    <property type="evidence" value="ECO:0007669"/>
    <property type="project" value="InterPro"/>
</dbReference>
<feature type="transmembrane region" description="Helical" evidence="2">
    <location>
        <begin position="190"/>
        <end position="213"/>
    </location>
</feature>
<dbReference type="Pfam" id="PF07690">
    <property type="entry name" value="MFS_1"/>
    <property type="match status" value="1"/>
</dbReference>
<keyword evidence="5" id="KW-1185">Reference proteome</keyword>
<accession>A0A9P4S4I2</accession>
<feature type="domain" description="Major facilitator superfamily (MFS) profile" evidence="3">
    <location>
        <begin position="25"/>
        <end position="475"/>
    </location>
</feature>
<evidence type="ECO:0000256" key="2">
    <source>
        <dbReference type="SAM" id="Phobius"/>
    </source>
</evidence>
<organism evidence="4 5">
    <name type="scientific">Patellaria atrata CBS 101060</name>
    <dbReference type="NCBI Taxonomy" id="1346257"/>
    <lineage>
        <taxon>Eukaryota</taxon>
        <taxon>Fungi</taxon>
        <taxon>Dikarya</taxon>
        <taxon>Ascomycota</taxon>
        <taxon>Pezizomycotina</taxon>
        <taxon>Dothideomycetes</taxon>
        <taxon>Dothideomycetes incertae sedis</taxon>
        <taxon>Patellariales</taxon>
        <taxon>Patellariaceae</taxon>
        <taxon>Patellaria</taxon>
    </lineage>
</organism>
<evidence type="ECO:0000313" key="4">
    <source>
        <dbReference type="EMBL" id="KAF2835102.1"/>
    </source>
</evidence>
<reference evidence="4" key="1">
    <citation type="journal article" date="2020" name="Stud. Mycol.">
        <title>101 Dothideomycetes genomes: a test case for predicting lifestyles and emergence of pathogens.</title>
        <authorList>
            <person name="Haridas S."/>
            <person name="Albert R."/>
            <person name="Binder M."/>
            <person name="Bloem J."/>
            <person name="Labutti K."/>
            <person name="Salamov A."/>
            <person name="Andreopoulos B."/>
            <person name="Baker S."/>
            <person name="Barry K."/>
            <person name="Bills G."/>
            <person name="Bluhm B."/>
            <person name="Cannon C."/>
            <person name="Castanera R."/>
            <person name="Culley D."/>
            <person name="Daum C."/>
            <person name="Ezra D."/>
            <person name="Gonzalez J."/>
            <person name="Henrissat B."/>
            <person name="Kuo A."/>
            <person name="Liang C."/>
            <person name="Lipzen A."/>
            <person name="Lutzoni F."/>
            <person name="Magnuson J."/>
            <person name="Mondo S."/>
            <person name="Nolan M."/>
            <person name="Ohm R."/>
            <person name="Pangilinan J."/>
            <person name="Park H.-J."/>
            <person name="Ramirez L."/>
            <person name="Alfaro M."/>
            <person name="Sun H."/>
            <person name="Tritt A."/>
            <person name="Yoshinaga Y."/>
            <person name="Zwiers L.-H."/>
            <person name="Turgeon B."/>
            <person name="Goodwin S."/>
            <person name="Spatafora J."/>
            <person name="Crous P."/>
            <person name="Grigoriev I."/>
        </authorList>
    </citation>
    <scope>NUCLEOTIDE SEQUENCE</scope>
    <source>
        <strain evidence="4">CBS 101060</strain>
    </source>
</reference>
<keyword evidence="2" id="KW-0472">Membrane</keyword>
<evidence type="ECO:0000256" key="1">
    <source>
        <dbReference type="ARBA" id="ARBA00004141"/>
    </source>
</evidence>
<feature type="transmembrane region" description="Helical" evidence="2">
    <location>
        <begin position="155"/>
        <end position="178"/>
    </location>
</feature>
<keyword evidence="2" id="KW-0812">Transmembrane</keyword>
<name>A0A9P4S4I2_9PEZI</name>
<dbReference type="SUPFAM" id="SSF103473">
    <property type="entry name" value="MFS general substrate transporter"/>
    <property type="match status" value="1"/>
</dbReference>
<comment type="subcellular location">
    <subcellularLocation>
        <location evidence="1">Membrane</location>
        <topology evidence="1">Multi-pass membrane protein</topology>
    </subcellularLocation>
</comment>
<feature type="transmembrane region" description="Helical" evidence="2">
    <location>
        <begin position="63"/>
        <end position="83"/>
    </location>
</feature>
<gene>
    <name evidence="4" type="ORF">M501DRAFT_1008704</name>
</gene>
<dbReference type="AlphaFoldDB" id="A0A9P4S4I2"/>
<dbReference type="PROSITE" id="PS50850">
    <property type="entry name" value="MFS"/>
    <property type="match status" value="1"/>
</dbReference>
<dbReference type="InterPro" id="IPR036259">
    <property type="entry name" value="MFS_trans_sf"/>
</dbReference>
<dbReference type="GO" id="GO:0000329">
    <property type="term" value="C:fungal-type vacuole membrane"/>
    <property type="evidence" value="ECO:0007669"/>
    <property type="project" value="TreeGrafter"/>
</dbReference>
<feature type="transmembrane region" description="Helical" evidence="2">
    <location>
        <begin position="287"/>
        <end position="308"/>
    </location>
</feature>
<dbReference type="PANTHER" id="PTHR23520:SF5">
    <property type="entry name" value="TRANSPORTER, PUTATIVE (AFU_ORTHOLOGUE AFUA_3G04000)-RELATED"/>
    <property type="match status" value="1"/>
</dbReference>